<dbReference type="InterPro" id="IPR046519">
    <property type="entry name" value="X-Tfes_XVIPCD"/>
</dbReference>
<reference evidence="3 4" key="1">
    <citation type="submission" date="2020-10" db="EMBL/GenBank/DDBJ databases">
        <title>Phylogeny of dyella-like bacteria.</title>
        <authorList>
            <person name="Fu J."/>
        </authorList>
    </citation>
    <scope>NUCLEOTIDE SEQUENCE [LARGE SCALE GENOMIC DNA]</scope>
    <source>
        <strain evidence="3 4">DHOB07</strain>
    </source>
</reference>
<protein>
    <recommendedName>
        <fullName evidence="2">X-Tfes XVIPCD domain-containing protein</fullName>
    </recommendedName>
</protein>
<dbReference type="Pfam" id="PF20410">
    <property type="entry name" value="X-Tfes_XVIPCD"/>
    <property type="match status" value="1"/>
</dbReference>
<name>A0ABW8IQ28_9GAMM</name>
<evidence type="ECO:0000256" key="1">
    <source>
        <dbReference type="SAM" id="MobiDB-lite"/>
    </source>
</evidence>
<feature type="region of interest" description="Disordered" evidence="1">
    <location>
        <begin position="59"/>
        <end position="83"/>
    </location>
</feature>
<dbReference type="EMBL" id="JADIKG010000007">
    <property type="protein sequence ID" value="MFK2871973.1"/>
    <property type="molecule type" value="Genomic_DNA"/>
</dbReference>
<sequence length="83" mass="9234">MDHIDTVYLNADASRVVGYQEGKAHRLDGMVGVPTVKALNTPIEQSSKAWEQAMQQKHVQQSPVQHVVQQQEPTKQGSHGFAR</sequence>
<keyword evidence="4" id="KW-1185">Reference proteome</keyword>
<evidence type="ECO:0000259" key="2">
    <source>
        <dbReference type="Pfam" id="PF20410"/>
    </source>
</evidence>
<evidence type="ECO:0000313" key="4">
    <source>
        <dbReference type="Proteomes" id="UP001620405"/>
    </source>
</evidence>
<comment type="caution">
    <text evidence="3">The sequence shown here is derived from an EMBL/GenBank/DDBJ whole genome shotgun (WGS) entry which is preliminary data.</text>
</comment>
<feature type="compositionally biased region" description="Low complexity" evidence="1">
    <location>
        <begin position="59"/>
        <end position="71"/>
    </location>
</feature>
<feature type="domain" description="X-Tfes XVIPCD" evidence="2">
    <location>
        <begin position="1"/>
        <end position="52"/>
    </location>
</feature>
<evidence type="ECO:0000313" key="3">
    <source>
        <dbReference type="EMBL" id="MFK2871973.1"/>
    </source>
</evidence>
<gene>
    <name evidence="3" type="ORF">ISP13_00405</name>
</gene>
<proteinExistence type="predicted"/>
<dbReference type="Proteomes" id="UP001620405">
    <property type="component" value="Unassembled WGS sequence"/>
</dbReference>
<organism evidence="3 4">
    <name type="scientific">Dyella lipolytica</name>
    <dbReference type="NCBI Taxonomy" id="1867835"/>
    <lineage>
        <taxon>Bacteria</taxon>
        <taxon>Pseudomonadati</taxon>
        <taxon>Pseudomonadota</taxon>
        <taxon>Gammaproteobacteria</taxon>
        <taxon>Lysobacterales</taxon>
        <taxon>Rhodanobacteraceae</taxon>
        <taxon>Dyella</taxon>
    </lineage>
</organism>
<accession>A0ABW8IQ28</accession>